<protein>
    <submittedName>
        <fullName evidence="1">Uncharacterized protein</fullName>
    </submittedName>
</protein>
<dbReference type="RefSeq" id="WP_181625799.1">
    <property type="nucleotide sequence ID" value="NZ_CP056597.1"/>
</dbReference>
<gene>
    <name evidence="1" type="ORF">HV164_07080</name>
</gene>
<dbReference type="EMBL" id="CP056597">
    <property type="protein sequence ID" value="QLY36293.1"/>
    <property type="molecule type" value="Genomic_DNA"/>
</dbReference>
<dbReference type="AlphaFoldDB" id="A0ABD7AVS5"/>
<name>A0ABD7AVS5_CITFR</name>
<sequence>MALRSTALRLGWPDKVFTPASGSAQRGKKLDGVEDFFSAIFIYAWKGNPYANVFFFC</sequence>
<evidence type="ECO:0000313" key="2">
    <source>
        <dbReference type="Proteomes" id="UP000512043"/>
    </source>
</evidence>
<proteinExistence type="predicted"/>
<reference evidence="2" key="1">
    <citation type="submission" date="2020-06" db="EMBL/GenBank/DDBJ databases">
        <title>REHAB project genomes.</title>
        <authorList>
            <person name="Shaw L.P."/>
        </authorList>
    </citation>
    <scope>NUCLEOTIDE SEQUENCE [LARGE SCALE GENOMIC DNA]</scope>
    <source>
        <strain evidence="2">RHBSTW-00334</strain>
    </source>
</reference>
<evidence type="ECO:0000313" key="1">
    <source>
        <dbReference type="EMBL" id="QLY36293.1"/>
    </source>
</evidence>
<accession>A0ABD7AVS5</accession>
<organism evidence="1 2">
    <name type="scientific">Citrobacter freundii</name>
    <dbReference type="NCBI Taxonomy" id="546"/>
    <lineage>
        <taxon>Bacteria</taxon>
        <taxon>Pseudomonadati</taxon>
        <taxon>Pseudomonadota</taxon>
        <taxon>Gammaproteobacteria</taxon>
        <taxon>Enterobacterales</taxon>
        <taxon>Enterobacteriaceae</taxon>
        <taxon>Citrobacter</taxon>
        <taxon>Citrobacter freundii complex</taxon>
    </lineage>
</organism>
<dbReference type="Proteomes" id="UP000512043">
    <property type="component" value="Chromosome"/>
</dbReference>